<evidence type="ECO:0000313" key="1">
    <source>
        <dbReference type="EMBL" id="KAG0443577.1"/>
    </source>
</evidence>
<protein>
    <submittedName>
        <fullName evidence="1">Uncharacterized protein</fullName>
    </submittedName>
</protein>
<sequence>MDEANIVDSGGSLRTHEAYGYLVRHAKPDLTRMSRTDSNPAACTLRDASSHQEQHATLPDMFPHSPRIVCVPGELMKMTLLHCQACRRIVRHLQEGRSKAEGSLDNLLFGVVGSLGKELSTLGGTTLSNIVRLVMERTVRKEIQLQFSLMGRKGKRSFKGTRLYDVVLGKEAGSCGPPPRADPFPAPIVIQLAAPTLAADTRMVELLTMLEVAAPFKLLAPILPPVPSTLPAPVLPPAPSTHLAPILTPAPSTLPAPVSPSAPFLAEAPPRPLVPVDGGQISLILPEMCL</sequence>
<reference evidence="1 2" key="1">
    <citation type="journal article" date="2020" name="Cell">
        <title>Large-Scale Comparative Analyses of Tick Genomes Elucidate Their Genetic Diversity and Vector Capacities.</title>
        <authorList>
            <consortium name="Tick Genome and Microbiome Consortium (TIGMIC)"/>
            <person name="Jia N."/>
            <person name="Wang J."/>
            <person name="Shi W."/>
            <person name="Du L."/>
            <person name="Sun Y."/>
            <person name="Zhan W."/>
            <person name="Jiang J.F."/>
            <person name="Wang Q."/>
            <person name="Zhang B."/>
            <person name="Ji P."/>
            <person name="Bell-Sakyi L."/>
            <person name="Cui X.M."/>
            <person name="Yuan T.T."/>
            <person name="Jiang B.G."/>
            <person name="Yang W.F."/>
            <person name="Lam T.T."/>
            <person name="Chang Q.C."/>
            <person name="Ding S.J."/>
            <person name="Wang X.J."/>
            <person name="Zhu J.G."/>
            <person name="Ruan X.D."/>
            <person name="Zhao L."/>
            <person name="Wei J.T."/>
            <person name="Ye R.Z."/>
            <person name="Que T.C."/>
            <person name="Du C.H."/>
            <person name="Zhou Y.H."/>
            <person name="Cheng J.X."/>
            <person name="Dai P.F."/>
            <person name="Guo W.B."/>
            <person name="Han X.H."/>
            <person name="Huang E.J."/>
            <person name="Li L.F."/>
            <person name="Wei W."/>
            <person name="Gao Y.C."/>
            <person name="Liu J.Z."/>
            <person name="Shao H.Z."/>
            <person name="Wang X."/>
            <person name="Wang C.C."/>
            <person name="Yang T.C."/>
            <person name="Huo Q.B."/>
            <person name="Li W."/>
            <person name="Chen H.Y."/>
            <person name="Chen S.E."/>
            <person name="Zhou L.G."/>
            <person name="Ni X.B."/>
            <person name="Tian J.H."/>
            <person name="Sheng Y."/>
            <person name="Liu T."/>
            <person name="Pan Y.S."/>
            <person name="Xia L.Y."/>
            <person name="Li J."/>
            <person name="Zhao F."/>
            <person name="Cao W.C."/>
        </authorList>
    </citation>
    <scope>NUCLEOTIDE SEQUENCE [LARGE SCALE GENOMIC DNA]</scope>
    <source>
        <strain evidence="1">Iper-2018</strain>
    </source>
</reference>
<dbReference type="EMBL" id="JABSTQ010003204">
    <property type="protein sequence ID" value="KAG0443577.1"/>
    <property type="molecule type" value="Genomic_DNA"/>
</dbReference>
<organism evidence="1 2">
    <name type="scientific">Ixodes persulcatus</name>
    <name type="common">Taiga tick</name>
    <dbReference type="NCBI Taxonomy" id="34615"/>
    <lineage>
        <taxon>Eukaryota</taxon>
        <taxon>Metazoa</taxon>
        <taxon>Ecdysozoa</taxon>
        <taxon>Arthropoda</taxon>
        <taxon>Chelicerata</taxon>
        <taxon>Arachnida</taxon>
        <taxon>Acari</taxon>
        <taxon>Parasitiformes</taxon>
        <taxon>Ixodida</taxon>
        <taxon>Ixodoidea</taxon>
        <taxon>Ixodidae</taxon>
        <taxon>Ixodinae</taxon>
        <taxon>Ixodes</taxon>
    </lineage>
</organism>
<accession>A0AC60QVA4</accession>
<name>A0AC60QVA4_IXOPE</name>
<gene>
    <name evidence="1" type="ORF">HPB47_014756</name>
</gene>
<dbReference type="Proteomes" id="UP000805193">
    <property type="component" value="Unassembled WGS sequence"/>
</dbReference>
<keyword evidence="2" id="KW-1185">Reference proteome</keyword>
<comment type="caution">
    <text evidence="1">The sequence shown here is derived from an EMBL/GenBank/DDBJ whole genome shotgun (WGS) entry which is preliminary data.</text>
</comment>
<proteinExistence type="predicted"/>
<evidence type="ECO:0000313" key="2">
    <source>
        <dbReference type="Proteomes" id="UP000805193"/>
    </source>
</evidence>